<reference evidence="2" key="3">
    <citation type="submission" date="2016-10" db="EMBL/GenBank/DDBJ databases">
        <authorList>
            <person name="de Groot N.N."/>
        </authorList>
    </citation>
    <scope>NUCLEOTIDE SEQUENCE [LARGE SCALE GENOMIC DNA]</scope>
    <source>
        <strain evidence="2">CCBAU85039</strain>
    </source>
</reference>
<gene>
    <name evidence="2" type="ORF">RTCCBAU85039_6163</name>
    <name evidence="3" type="ORF">SAMN05216228_104620</name>
</gene>
<dbReference type="Proteomes" id="UP000183063">
    <property type="component" value="Unassembled WGS sequence"/>
</dbReference>
<evidence type="ECO:0000313" key="4">
    <source>
        <dbReference type="Proteomes" id="UP000183063"/>
    </source>
</evidence>
<name>A0A1H8VSD7_9HYPH</name>
<sequence length="48" mass="5321">MFPAKGLGIKTRAIYFGRRFRRSQKSQKVGGGNSRRSASSFAGTNFTH</sequence>
<evidence type="ECO:0000313" key="3">
    <source>
        <dbReference type="EMBL" id="SEP17848.1"/>
    </source>
</evidence>
<dbReference type="AlphaFoldDB" id="A0A1H8VSD7"/>
<dbReference type="Proteomes" id="UP000198939">
    <property type="component" value="Unassembled WGS sequence"/>
</dbReference>
<protein>
    <submittedName>
        <fullName evidence="2">Uncharacterized protein</fullName>
    </submittedName>
</protein>
<proteinExistence type="predicted"/>
<reference evidence="3 5" key="1">
    <citation type="submission" date="2016-10" db="EMBL/GenBank/DDBJ databases">
        <authorList>
            <person name="Varghese N."/>
            <person name="Submissions S."/>
        </authorList>
    </citation>
    <scope>NUCLEOTIDE SEQUENCE [LARGE SCALE GENOMIC DNA]</scope>
    <source>
        <strain evidence="3 5">CGMCC 1.7071</strain>
    </source>
</reference>
<feature type="region of interest" description="Disordered" evidence="1">
    <location>
        <begin position="20"/>
        <end position="48"/>
    </location>
</feature>
<reference evidence="4" key="2">
    <citation type="submission" date="2016-10" db="EMBL/GenBank/DDBJ databases">
        <authorList>
            <person name="Wibberg D."/>
        </authorList>
    </citation>
    <scope>NUCLEOTIDE SEQUENCE [LARGE SCALE GENOMIC DNA]</scope>
</reference>
<dbReference type="EMBL" id="FNXB01000058">
    <property type="protein sequence ID" value="SEI19470.1"/>
    <property type="molecule type" value="Genomic_DNA"/>
</dbReference>
<evidence type="ECO:0000313" key="2">
    <source>
        <dbReference type="EMBL" id="SEI19470.1"/>
    </source>
</evidence>
<evidence type="ECO:0000313" key="5">
    <source>
        <dbReference type="Proteomes" id="UP000198939"/>
    </source>
</evidence>
<feature type="compositionally biased region" description="Polar residues" evidence="1">
    <location>
        <begin position="34"/>
        <end position="48"/>
    </location>
</feature>
<organism evidence="2 4">
    <name type="scientific">Rhizobium tibeticum</name>
    <dbReference type="NCBI Taxonomy" id="501024"/>
    <lineage>
        <taxon>Bacteria</taxon>
        <taxon>Pseudomonadati</taxon>
        <taxon>Pseudomonadota</taxon>
        <taxon>Alphaproteobacteria</taxon>
        <taxon>Hyphomicrobiales</taxon>
        <taxon>Rhizobiaceae</taxon>
        <taxon>Rhizobium/Agrobacterium group</taxon>
        <taxon>Rhizobium</taxon>
    </lineage>
</organism>
<keyword evidence="5" id="KW-1185">Reference proteome</keyword>
<evidence type="ECO:0000256" key="1">
    <source>
        <dbReference type="SAM" id="MobiDB-lite"/>
    </source>
</evidence>
<accession>A0A1H8VSD7</accession>
<dbReference type="EMBL" id="FOCV01000046">
    <property type="protein sequence ID" value="SEP17848.1"/>
    <property type="molecule type" value="Genomic_DNA"/>
</dbReference>